<evidence type="ECO:0000313" key="5">
    <source>
        <dbReference type="Proteomes" id="UP001054252"/>
    </source>
</evidence>
<dbReference type="SUPFAM" id="SSF52266">
    <property type="entry name" value="SGNH hydrolase"/>
    <property type="match status" value="1"/>
</dbReference>
<accession>A0AAV5JEB7</accession>
<organism evidence="4 5">
    <name type="scientific">Rubroshorea leprosula</name>
    <dbReference type="NCBI Taxonomy" id="152421"/>
    <lineage>
        <taxon>Eukaryota</taxon>
        <taxon>Viridiplantae</taxon>
        <taxon>Streptophyta</taxon>
        <taxon>Embryophyta</taxon>
        <taxon>Tracheophyta</taxon>
        <taxon>Spermatophyta</taxon>
        <taxon>Magnoliopsida</taxon>
        <taxon>eudicotyledons</taxon>
        <taxon>Gunneridae</taxon>
        <taxon>Pentapetalae</taxon>
        <taxon>rosids</taxon>
        <taxon>malvids</taxon>
        <taxon>Malvales</taxon>
        <taxon>Dipterocarpaceae</taxon>
        <taxon>Rubroshorea</taxon>
    </lineage>
</organism>
<dbReference type="InterPro" id="IPR044552">
    <property type="entry name" value="GLIP1-5/GLL25"/>
</dbReference>
<dbReference type="Proteomes" id="UP001054252">
    <property type="component" value="Unassembled WGS sequence"/>
</dbReference>
<dbReference type="GO" id="GO:0016298">
    <property type="term" value="F:lipase activity"/>
    <property type="evidence" value="ECO:0007669"/>
    <property type="project" value="TreeGrafter"/>
</dbReference>
<comment type="similarity">
    <text evidence="1">Belongs to the 'GDSL' lipolytic enzyme family.</text>
</comment>
<dbReference type="Gene3D" id="3.40.50.1110">
    <property type="entry name" value="SGNH hydrolase"/>
    <property type="match status" value="1"/>
</dbReference>
<evidence type="ECO:0008006" key="6">
    <source>
        <dbReference type="Google" id="ProtNLM"/>
    </source>
</evidence>
<dbReference type="PANTHER" id="PTHR45966">
    <property type="entry name" value="GDSL-LIKE LIPASE/ACYLHYDROLASE"/>
    <property type="match status" value="1"/>
</dbReference>
<proteinExistence type="inferred from homology"/>
<feature type="chain" id="PRO_5043786533" description="GDSL esterase/lipase 1-like" evidence="3">
    <location>
        <begin position="24"/>
        <end position="363"/>
    </location>
</feature>
<evidence type="ECO:0000256" key="1">
    <source>
        <dbReference type="ARBA" id="ARBA00008668"/>
    </source>
</evidence>
<dbReference type="CDD" id="cd01837">
    <property type="entry name" value="SGNH_plant_lipase_like"/>
    <property type="match status" value="1"/>
</dbReference>
<reference evidence="4 5" key="1">
    <citation type="journal article" date="2021" name="Commun. Biol.">
        <title>The genome of Shorea leprosula (Dipterocarpaceae) highlights the ecological relevance of drought in aseasonal tropical rainforests.</title>
        <authorList>
            <person name="Ng K.K.S."/>
            <person name="Kobayashi M.J."/>
            <person name="Fawcett J.A."/>
            <person name="Hatakeyama M."/>
            <person name="Paape T."/>
            <person name="Ng C.H."/>
            <person name="Ang C.C."/>
            <person name="Tnah L.H."/>
            <person name="Lee C.T."/>
            <person name="Nishiyama T."/>
            <person name="Sese J."/>
            <person name="O'Brien M.J."/>
            <person name="Copetti D."/>
            <person name="Mohd Noor M.I."/>
            <person name="Ong R.C."/>
            <person name="Putra M."/>
            <person name="Sireger I.Z."/>
            <person name="Indrioko S."/>
            <person name="Kosugi Y."/>
            <person name="Izuno A."/>
            <person name="Isagi Y."/>
            <person name="Lee S.L."/>
            <person name="Shimizu K.K."/>
        </authorList>
    </citation>
    <scope>NUCLEOTIDE SEQUENCE [LARGE SCALE GENOMIC DNA]</scope>
    <source>
        <strain evidence="4">214</strain>
    </source>
</reference>
<sequence length="363" mass="40195">MESLRFLLSVLLLCANSAIQIRGHDLLKDHVAFFIFGDSIFDPGNNNYFNTSAQANYPPYGETFFKYPTGRFSDGRIIPDFIAEYAKLPLIPPYLQPGNHQFTYGVNFASGGAGALVETNQGLVIDLKTQISYFRKVVKLLRQNLGDAKAKTLLSRAVYLITIGTNDYGSPILANSPVPKSLWDEFVGMVIGNLTASIEDICKLGGRKFGFLSLGQLGCRPILRVLVPANVSSCYEEATALAELHDRALSKALQELQSRLKGFKYAYQNMTLFLSEGVNDLSKYVLKEVKTACCGSGRYRGICSCGGKRGLTEYELCENPNEYLFFDCAHFTDRANGKIAELMWSGNSSVIGPYNLKELFSTY</sequence>
<protein>
    <recommendedName>
        <fullName evidence="6">GDSL esterase/lipase 1-like</fullName>
    </recommendedName>
</protein>
<name>A0AAV5JEB7_9ROSI</name>
<comment type="caution">
    <text evidence="4">The sequence shown here is derived from an EMBL/GenBank/DDBJ whole genome shotgun (WGS) entry which is preliminary data.</text>
</comment>
<dbReference type="PANTHER" id="PTHR45966:SF1">
    <property type="entry name" value="GDSL ESTERASE_LIPASE 1-RELATED"/>
    <property type="match status" value="1"/>
</dbReference>
<dbReference type="InterPro" id="IPR035669">
    <property type="entry name" value="SGNH_plant_lipase-like"/>
</dbReference>
<evidence type="ECO:0000313" key="4">
    <source>
        <dbReference type="EMBL" id="GKV09712.1"/>
    </source>
</evidence>
<gene>
    <name evidence="4" type="ORF">SLEP1_g21169</name>
</gene>
<keyword evidence="2 3" id="KW-0732">Signal</keyword>
<dbReference type="Pfam" id="PF00657">
    <property type="entry name" value="Lipase_GDSL"/>
    <property type="match status" value="1"/>
</dbReference>
<dbReference type="AlphaFoldDB" id="A0AAV5JEB7"/>
<evidence type="ECO:0000256" key="3">
    <source>
        <dbReference type="SAM" id="SignalP"/>
    </source>
</evidence>
<feature type="signal peptide" evidence="3">
    <location>
        <begin position="1"/>
        <end position="23"/>
    </location>
</feature>
<dbReference type="InterPro" id="IPR036514">
    <property type="entry name" value="SGNH_hydro_sf"/>
</dbReference>
<evidence type="ECO:0000256" key="2">
    <source>
        <dbReference type="ARBA" id="ARBA00022729"/>
    </source>
</evidence>
<keyword evidence="5" id="KW-1185">Reference proteome</keyword>
<dbReference type="InterPro" id="IPR001087">
    <property type="entry name" value="GDSL"/>
</dbReference>
<dbReference type="EMBL" id="BPVZ01000031">
    <property type="protein sequence ID" value="GKV09712.1"/>
    <property type="molecule type" value="Genomic_DNA"/>
</dbReference>